<reference evidence="2 3" key="1">
    <citation type="submission" date="2015-01" db="EMBL/GenBank/DDBJ databases">
        <title>The Genome Sequence of Cladophialophora immunda CBS83496.</title>
        <authorList>
            <consortium name="The Broad Institute Genomics Platform"/>
            <person name="Cuomo C."/>
            <person name="de Hoog S."/>
            <person name="Gorbushina A."/>
            <person name="Stielow B."/>
            <person name="Teixiera M."/>
            <person name="Abouelleil A."/>
            <person name="Chapman S.B."/>
            <person name="Priest M."/>
            <person name="Young S.K."/>
            <person name="Wortman J."/>
            <person name="Nusbaum C."/>
            <person name="Birren B."/>
        </authorList>
    </citation>
    <scope>NUCLEOTIDE SEQUENCE [LARGE SCALE GENOMIC DNA]</scope>
    <source>
        <strain evidence="2 3">CBS 83496</strain>
    </source>
</reference>
<dbReference type="Proteomes" id="UP000054466">
    <property type="component" value="Unassembled WGS sequence"/>
</dbReference>
<proteinExistence type="predicted"/>
<gene>
    <name evidence="2" type="ORF">PV07_01920</name>
</gene>
<protein>
    <recommendedName>
        <fullName evidence="4">Transcription factor domain-containing protein</fullName>
    </recommendedName>
</protein>
<feature type="compositionally biased region" description="Polar residues" evidence="1">
    <location>
        <begin position="56"/>
        <end position="81"/>
    </location>
</feature>
<name>A0A0D2CZ32_9EURO</name>
<evidence type="ECO:0000256" key="1">
    <source>
        <dbReference type="SAM" id="MobiDB-lite"/>
    </source>
</evidence>
<organism evidence="2 3">
    <name type="scientific">Cladophialophora immunda</name>
    <dbReference type="NCBI Taxonomy" id="569365"/>
    <lineage>
        <taxon>Eukaryota</taxon>
        <taxon>Fungi</taxon>
        <taxon>Dikarya</taxon>
        <taxon>Ascomycota</taxon>
        <taxon>Pezizomycotina</taxon>
        <taxon>Eurotiomycetes</taxon>
        <taxon>Chaetothyriomycetidae</taxon>
        <taxon>Chaetothyriales</taxon>
        <taxon>Herpotrichiellaceae</taxon>
        <taxon>Cladophialophora</taxon>
    </lineage>
</organism>
<feature type="compositionally biased region" description="Basic and acidic residues" evidence="1">
    <location>
        <begin position="89"/>
        <end position="99"/>
    </location>
</feature>
<evidence type="ECO:0000313" key="3">
    <source>
        <dbReference type="Proteomes" id="UP000054466"/>
    </source>
</evidence>
<dbReference type="PANTHER" id="PTHR37540">
    <property type="entry name" value="TRANSCRIPTION FACTOR (ACR-2), PUTATIVE-RELATED-RELATED"/>
    <property type="match status" value="1"/>
</dbReference>
<dbReference type="OrthoDB" id="3469466at2759"/>
<evidence type="ECO:0000313" key="2">
    <source>
        <dbReference type="EMBL" id="KIW35210.1"/>
    </source>
</evidence>
<accession>A0A0D2CZ32</accession>
<dbReference type="GeneID" id="27341114"/>
<dbReference type="AlphaFoldDB" id="A0A0D2CZ32"/>
<dbReference type="RefSeq" id="XP_016255426.1">
    <property type="nucleotide sequence ID" value="XM_016388498.1"/>
</dbReference>
<dbReference type="EMBL" id="KN847040">
    <property type="protein sequence ID" value="KIW35210.1"/>
    <property type="molecule type" value="Genomic_DNA"/>
</dbReference>
<keyword evidence="3" id="KW-1185">Reference proteome</keyword>
<evidence type="ECO:0008006" key="4">
    <source>
        <dbReference type="Google" id="ProtNLM"/>
    </source>
</evidence>
<dbReference type="VEuPathDB" id="FungiDB:PV07_01920"/>
<sequence length="572" mass="63699">MPDQTEEGDPTTQKNQAEPKHRFVAARPDSTQARREAKALIRAHASRASWAKIRQGKQSRQEGTSQAGPSQAPGVQQTRQVDTALVSHSNDEQDNDTRLGRAGPSCPRQVVPSRRQTILASCPVPNPLRTVGAGDVDPFASYPSRLPKEIATPIIAQVNHFFNTMFLPDPDRMEESVARHWISWYMSDSILFHALCFSQLARLSVTEASGLNPISQRARWYCYSVVVGEVNRRFNNVSTRCSDESILAVQALAFHGDRTAHDSEPPGSLSQGPMSALQGLDLYAGRLDPVNMHVHGLAKMLAMRGGIEEIRFPGLAAMLSYGDLILASRSLQKPTLPFVPIGESPERTLATIQRRGHPLAQLGSGFQTLYDVLPSELAQELCFVLSHLSTYLLAVEDYIMGRPQAQSMLLLADQRNFIQHRLMSMFSSPRDSTSADEMYSLQQAAWCAGVVYSLISVFPIPPARGPFAKLAARIKQHLISTSSSHDGKKWRKGASLMLWITFMGALASTADQRSEAEKTWYISVLERLVHRMQILSWQSLRAQLLNFLWFPSTSDTDGQQLWREIHTSNPFR</sequence>
<dbReference type="PANTHER" id="PTHR37540:SF5">
    <property type="entry name" value="TRANSCRIPTION FACTOR DOMAIN-CONTAINING PROTEIN"/>
    <property type="match status" value="1"/>
</dbReference>
<feature type="region of interest" description="Disordered" evidence="1">
    <location>
        <begin position="1"/>
        <end position="112"/>
    </location>
</feature>